<dbReference type="EMBL" id="BAAAZC010000004">
    <property type="protein sequence ID" value="GAA3959318.1"/>
    <property type="molecule type" value="Genomic_DNA"/>
</dbReference>
<accession>A0ABP7P402</accession>
<sequence length="361" mass="41839">MTKKTTFAVIMVTFFEASLNTISVHHVGNPVQDEMYALSDAPLELKDEIIPNLLMQYFLKPFEKVNEVYHLMHSSDLALNEIHHFATMAFEDPEKFHEASEKIAKHLFKVTTHPNIKGGELYVVYFNKVQIEGNPLDAIGIFKSENKETYLKVYPDKGGFQVDYEQDAININKLDKGVLIFNIEKENGYKVVVVDKTNGGQEAAVYWKDQFLQVKIRNDSYNQTSNTLGIYKNFVTEKLDDQFEMSKADKIDLLNRSMKYFKEKETFDMDEFGNEVIGNPEAIESFKNFKNQYEQEFDTPIANTFEISGNAVKKQARDYKSVLKLDKNFHIYIHGDKELIEKGFDDGKAMNFYKVYFKEEA</sequence>
<keyword evidence="2" id="KW-1185">Reference proteome</keyword>
<evidence type="ECO:0000313" key="2">
    <source>
        <dbReference type="Proteomes" id="UP001500742"/>
    </source>
</evidence>
<reference evidence="2" key="1">
    <citation type="journal article" date="2019" name="Int. J. Syst. Evol. Microbiol.">
        <title>The Global Catalogue of Microorganisms (GCM) 10K type strain sequencing project: providing services to taxonomists for standard genome sequencing and annotation.</title>
        <authorList>
            <consortium name="The Broad Institute Genomics Platform"/>
            <consortium name="The Broad Institute Genome Sequencing Center for Infectious Disease"/>
            <person name="Wu L."/>
            <person name="Ma J."/>
        </authorList>
    </citation>
    <scope>NUCLEOTIDE SEQUENCE [LARGE SCALE GENOMIC DNA]</scope>
    <source>
        <strain evidence="2">JCM 16601</strain>
    </source>
</reference>
<organism evidence="1 2">
    <name type="scientific">Mucilaginibacter dorajii</name>
    <dbReference type="NCBI Taxonomy" id="692994"/>
    <lineage>
        <taxon>Bacteria</taxon>
        <taxon>Pseudomonadati</taxon>
        <taxon>Bacteroidota</taxon>
        <taxon>Sphingobacteriia</taxon>
        <taxon>Sphingobacteriales</taxon>
        <taxon>Sphingobacteriaceae</taxon>
        <taxon>Mucilaginibacter</taxon>
    </lineage>
</organism>
<evidence type="ECO:0000313" key="1">
    <source>
        <dbReference type="EMBL" id="GAA3959318.1"/>
    </source>
</evidence>
<protein>
    <submittedName>
        <fullName evidence="1">Nucleoid-associated protein</fullName>
    </submittedName>
</protein>
<dbReference type="Pfam" id="PF04245">
    <property type="entry name" value="NA37"/>
    <property type="match status" value="1"/>
</dbReference>
<dbReference type="InterPro" id="IPR007358">
    <property type="entry name" value="Nucleoid_associated_NdpA"/>
</dbReference>
<name>A0ABP7P402_9SPHI</name>
<gene>
    <name evidence="1" type="ORF">GCM10022210_03460</name>
</gene>
<dbReference type="Proteomes" id="UP001500742">
    <property type="component" value="Unassembled WGS sequence"/>
</dbReference>
<proteinExistence type="predicted"/>
<comment type="caution">
    <text evidence="1">The sequence shown here is derived from an EMBL/GenBank/DDBJ whole genome shotgun (WGS) entry which is preliminary data.</text>
</comment>